<dbReference type="AlphaFoldDB" id="A0A4R3I1W2"/>
<name>A0A4R3I1W2_PAULE</name>
<dbReference type="OrthoDB" id="8565152at2"/>
<dbReference type="Pfam" id="PF03646">
    <property type="entry name" value="FlaG"/>
    <property type="match status" value="1"/>
</dbReference>
<dbReference type="InterPro" id="IPR005186">
    <property type="entry name" value="FlaG"/>
</dbReference>
<keyword evidence="2" id="KW-1185">Reference proteome</keyword>
<gene>
    <name evidence="1" type="ORF">EDC30_101145</name>
</gene>
<comment type="caution">
    <text evidence="1">The sequence shown here is derived from an EMBL/GenBank/DDBJ whole genome shotgun (WGS) entry which is preliminary data.</text>
</comment>
<dbReference type="RefSeq" id="WP_132256374.1">
    <property type="nucleotide sequence ID" value="NZ_SLZQ01000001.1"/>
</dbReference>
<keyword evidence="1" id="KW-0966">Cell projection</keyword>
<reference evidence="1 2" key="1">
    <citation type="submission" date="2019-03" db="EMBL/GenBank/DDBJ databases">
        <title>Genomic Encyclopedia of Type Strains, Phase IV (KMG-IV): sequencing the most valuable type-strain genomes for metagenomic binning, comparative biology and taxonomic classification.</title>
        <authorList>
            <person name="Goeker M."/>
        </authorList>
    </citation>
    <scope>NUCLEOTIDE SEQUENCE [LARGE SCALE GENOMIC DNA]</scope>
    <source>
        <strain evidence="1 2">DSM 7445</strain>
    </source>
</reference>
<proteinExistence type="predicted"/>
<dbReference type="EMBL" id="SLZQ01000001">
    <property type="protein sequence ID" value="TCS39194.1"/>
    <property type="molecule type" value="Genomic_DNA"/>
</dbReference>
<evidence type="ECO:0000313" key="1">
    <source>
        <dbReference type="EMBL" id="TCS39194.1"/>
    </source>
</evidence>
<keyword evidence="1" id="KW-0282">Flagellum</keyword>
<dbReference type="InterPro" id="IPR035924">
    <property type="entry name" value="FlaG-like_sf"/>
</dbReference>
<sequence length="121" mass="12746">MEIHSTGNTPVVAASAAKPGIATEAPAAANPAPVETTLAVRQTAPAPEAAELAQAVKNLNKAMREQDQSLEFSIDADTNHTVVKVVDQSTKEVLRQIPSQEALEIAKALDRSIGLLIRQKA</sequence>
<dbReference type="PANTHER" id="PTHR37166">
    <property type="entry name" value="PROTEIN FLAG"/>
    <property type="match status" value="1"/>
</dbReference>
<protein>
    <submittedName>
        <fullName evidence="1">Flagellar protein FlaG</fullName>
    </submittedName>
</protein>
<evidence type="ECO:0000313" key="2">
    <source>
        <dbReference type="Proteomes" id="UP000295382"/>
    </source>
</evidence>
<dbReference type="PANTHER" id="PTHR37166:SF1">
    <property type="entry name" value="PROTEIN FLAG"/>
    <property type="match status" value="1"/>
</dbReference>
<dbReference type="Proteomes" id="UP000295382">
    <property type="component" value="Unassembled WGS sequence"/>
</dbReference>
<organism evidence="1 2">
    <name type="scientific">Paucimonas lemoignei</name>
    <name type="common">Pseudomonas lemoignei</name>
    <dbReference type="NCBI Taxonomy" id="29443"/>
    <lineage>
        <taxon>Bacteria</taxon>
        <taxon>Pseudomonadati</taxon>
        <taxon>Pseudomonadota</taxon>
        <taxon>Betaproteobacteria</taxon>
        <taxon>Burkholderiales</taxon>
        <taxon>Burkholderiaceae</taxon>
        <taxon>Paucimonas</taxon>
    </lineage>
</organism>
<keyword evidence="1" id="KW-0969">Cilium</keyword>
<dbReference type="SUPFAM" id="SSF160214">
    <property type="entry name" value="FlaG-like"/>
    <property type="match status" value="1"/>
</dbReference>
<accession>A0A4R3I1W2</accession>
<dbReference type="Gene3D" id="3.30.160.170">
    <property type="entry name" value="FlaG-like"/>
    <property type="match status" value="1"/>
</dbReference>